<dbReference type="PROSITE" id="PS00375">
    <property type="entry name" value="UDPGT"/>
    <property type="match status" value="1"/>
</dbReference>
<evidence type="ECO:0000256" key="1">
    <source>
        <dbReference type="ARBA" id="ARBA00009995"/>
    </source>
</evidence>
<dbReference type="AlphaFoldDB" id="A0AAE3ZUD2"/>
<dbReference type="Gene3D" id="3.40.50.2000">
    <property type="entry name" value="Glycogen Phosphorylase B"/>
    <property type="match status" value="2"/>
</dbReference>
<dbReference type="GO" id="GO:0016758">
    <property type="term" value="F:hexosyltransferase activity"/>
    <property type="evidence" value="ECO:0007669"/>
    <property type="project" value="InterPro"/>
</dbReference>
<dbReference type="InterPro" id="IPR002213">
    <property type="entry name" value="UDP_glucos_trans"/>
</dbReference>
<reference evidence="4 5" key="1">
    <citation type="submission" date="2023-07" db="EMBL/GenBank/DDBJ databases">
        <title>Sequencing the genomes of 1000 actinobacteria strains.</title>
        <authorList>
            <person name="Klenk H.-P."/>
        </authorList>
    </citation>
    <scope>NUCLEOTIDE SEQUENCE [LARGE SCALE GENOMIC DNA]</scope>
    <source>
        <strain evidence="4 5">DSM 44711</strain>
    </source>
</reference>
<gene>
    <name evidence="4" type="ORF">J2S44_005185</name>
</gene>
<dbReference type="SUPFAM" id="SSF53756">
    <property type="entry name" value="UDP-Glycosyltransferase/glycogen phosphorylase"/>
    <property type="match status" value="1"/>
</dbReference>
<dbReference type="PANTHER" id="PTHR48050:SF13">
    <property type="entry name" value="STEROL 3-BETA-GLUCOSYLTRANSFERASE UGT80A2"/>
    <property type="match status" value="1"/>
</dbReference>
<dbReference type="PANTHER" id="PTHR48050">
    <property type="entry name" value="STEROL 3-BETA-GLUCOSYLTRANSFERASE"/>
    <property type="match status" value="1"/>
</dbReference>
<proteinExistence type="inferred from homology"/>
<dbReference type="EMBL" id="JAVDYC010000001">
    <property type="protein sequence ID" value="MDR7324935.1"/>
    <property type="molecule type" value="Genomic_DNA"/>
</dbReference>
<dbReference type="Pfam" id="PF00201">
    <property type="entry name" value="UDPGT"/>
    <property type="match status" value="1"/>
</dbReference>
<sequence length="406" mass="43172">MSHIAMVSIPFHGHVNPSLDLVRALVARGHRVTYANDSSWAATVRATGAELRPYASTLPTDGGADEDTIAQLTLFLDDAIAMLPQLRTAYADDRPDLYLYDIAGAAARLLGAEQGVPAIQLTPTFAPWDGYEEEMAPFVDEMRADPRGADYYRRFTAWLTAQGSPITDGPTFMGRPDRGLALIPRALQPHADRVDPAVFSFVGPLLGDRSTAGTWSRPPSAAKVLLVSLGSAFTNHPDFYRRCITAFGDLPGWHTVLQIGREVDPAELGEVPSSVEVHPWVPQPAILAEADAFVTHAGMGGSAEGLFHGVPMIAAPQAADQFANANQLAALGVARVISSETVTADELRAALLALTTDPAVSARCAGLSREVRAESGVERAVALVEAALPAARADRRPARFAAGVVR</sequence>
<dbReference type="NCBIfam" id="TIGR01426">
    <property type="entry name" value="MGT"/>
    <property type="match status" value="1"/>
</dbReference>
<dbReference type="InterPro" id="IPR035595">
    <property type="entry name" value="UDP_glycos_trans_CS"/>
</dbReference>
<dbReference type="CDD" id="cd03784">
    <property type="entry name" value="GT1_Gtf-like"/>
    <property type="match status" value="1"/>
</dbReference>
<keyword evidence="3" id="KW-0328">Glycosyltransferase</keyword>
<dbReference type="FunFam" id="3.40.50.2000:FF:000072">
    <property type="entry name" value="Glycosyl transferase"/>
    <property type="match status" value="1"/>
</dbReference>
<dbReference type="InterPro" id="IPR006326">
    <property type="entry name" value="UDPGT_MGT-like"/>
</dbReference>
<accession>A0AAE3ZUD2</accession>
<dbReference type="GO" id="GO:0017000">
    <property type="term" value="P:antibiotic biosynthetic process"/>
    <property type="evidence" value="ECO:0007669"/>
    <property type="project" value="UniProtKB-ARBA"/>
</dbReference>
<keyword evidence="5" id="KW-1185">Reference proteome</keyword>
<protein>
    <submittedName>
        <fullName evidence="4">MGT family glycosyltransferase</fullName>
    </submittedName>
</protein>
<keyword evidence="2 3" id="KW-0808">Transferase</keyword>
<evidence type="ECO:0000313" key="4">
    <source>
        <dbReference type="EMBL" id="MDR7324935.1"/>
    </source>
</evidence>
<organism evidence="4 5">
    <name type="scientific">Catenuloplanes niger</name>
    <dbReference type="NCBI Taxonomy" id="587534"/>
    <lineage>
        <taxon>Bacteria</taxon>
        <taxon>Bacillati</taxon>
        <taxon>Actinomycetota</taxon>
        <taxon>Actinomycetes</taxon>
        <taxon>Micromonosporales</taxon>
        <taxon>Micromonosporaceae</taxon>
        <taxon>Catenuloplanes</taxon>
    </lineage>
</organism>
<dbReference type="InterPro" id="IPR050426">
    <property type="entry name" value="Glycosyltransferase_28"/>
</dbReference>
<comment type="caution">
    <text evidence="4">The sequence shown here is derived from an EMBL/GenBank/DDBJ whole genome shotgun (WGS) entry which is preliminary data.</text>
</comment>
<evidence type="ECO:0000313" key="5">
    <source>
        <dbReference type="Proteomes" id="UP001183629"/>
    </source>
</evidence>
<dbReference type="Proteomes" id="UP001183629">
    <property type="component" value="Unassembled WGS sequence"/>
</dbReference>
<evidence type="ECO:0000256" key="2">
    <source>
        <dbReference type="ARBA" id="ARBA00022679"/>
    </source>
</evidence>
<dbReference type="GO" id="GO:0008194">
    <property type="term" value="F:UDP-glycosyltransferase activity"/>
    <property type="evidence" value="ECO:0007669"/>
    <property type="project" value="InterPro"/>
</dbReference>
<name>A0AAE3ZUD2_9ACTN</name>
<evidence type="ECO:0000256" key="3">
    <source>
        <dbReference type="RuleBase" id="RU003718"/>
    </source>
</evidence>
<comment type="similarity">
    <text evidence="1 3">Belongs to the UDP-glycosyltransferase family.</text>
</comment>